<dbReference type="InterPro" id="IPR002401">
    <property type="entry name" value="Cyt_P450_E_grp-I"/>
</dbReference>
<keyword evidence="6 8" id="KW-0503">Monooxygenase</keyword>
<evidence type="ECO:0000256" key="5">
    <source>
        <dbReference type="ARBA" id="ARBA00023004"/>
    </source>
</evidence>
<proteinExistence type="inferred from homology"/>
<keyword evidence="2 7" id="KW-0349">Heme</keyword>
<sequence>MKSIEETETPPIPAAPIPPPEQLPFFQYLRATSDSTLAGYHYGMYEDWIVKIPHLGPNHFLINDPAGIKRVLIDNAKNYVKGEMEQRVSAMGIEDSVVEIADESWRTRRSAMTPLFDYRSIPQYAPIISDACQRMLRTWHSLPRGESIEISATMLRLTSQVIAQILFASEYEGIAEAMQTISHRYRSEPMIDLVDFIPVLNRLRRLYRRRQGRRMFNHMASAIDQAIAVRSRTRKAEDGAKVDSLLTLNDPKTGSPMTPEELRSYVITIFTAGHETVAQALAWTLYLLSQHPEQESKLHREVDTVLAGRAPDFTDLERLPYTRMVIEEALRLYPPFHMLAWREALADDEVCGQSIPKGATISVVPWILHRHRKLWDDPERFDPERFHPSQSASRPRLAYLPFGVGPRVCIGASFAMTQTTMILATIAQHYRLRLVPGHKVEPQGRLILRAKYGLPMIPEPR</sequence>
<gene>
    <name evidence="9" type="ORF">HNQ77_004561</name>
</gene>
<evidence type="ECO:0000313" key="9">
    <source>
        <dbReference type="EMBL" id="MBB6146582.1"/>
    </source>
</evidence>
<feature type="binding site" description="axial binding residue" evidence="7">
    <location>
        <position position="409"/>
    </location>
    <ligand>
        <name>heme</name>
        <dbReference type="ChEBI" id="CHEBI:30413"/>
    </ligand>
    <ligandPart>
        <name>Fe</name>
        <dbReference type="ChEBI" id="CHEBI:18248"/>
    </ligandPart>
</feature>
<dbReference type="PRINTS" id="PR00385">
    <property type="entry name" value="P450"/>
</dbReference>
<evidence type="ECO:0000256" key="3">
    <source>
        <dbReference type="ARBA" id="ARBA00022723"/>
    </source>
</evidence>
<dbReference type="PRINTS" id="PR00463">
    <property type="entry name" value="EP450I"/>
</dbReference>
<keyword evidence="10" id="KW-1185">Reference proteome</keyword>
<dbReference type="GO" id="GO:0005506">
    <property type="term" value="F:iron ion binding"/>
    <property type="evidence" value="ECO:0007669"/>
    <property type="project" value="InterPro"/>
</dbReference>
<dbReference type="InterPro" id="IPR001128">
    <property type="entry name" value="Cyt_P450"/>
</dbReference>
<evidence type="ECO:0000256" key="1">
    <source>
        <dbReference type="ARBA" id="ARBA00010617"/>
    </source>
</evidence>
<evidence type="ECO:0000256" key="4">
    <source>
        <dbReference type="ARBA" id="ARBA00023002"/>
    </source>
</evidence>
<organism evidence="9 10">
    <name type="scientific">Silvibacterium bohemicum</name>
    <dbReference type="NCBI Taxonomy" id="1577686"/>
    <lineage>
        <taxon>Bacteria</taxon>
        <taxon>Pseudomonadati</taxon>
        <taxon>Acidobacteriota</taxon>
        <taxon>Terriglobia</taxon>
        <taxon>Terriglobales</taxon>
        <taxon>Acidobacteriaceae</taxon>
        <taxon>Silvibacterium</taxon>
    </lineage>
</organism>
<dbReference type="Gene3D" id="1.10.630.10">
    <property type="entry name" value="Cytochrome P450"/>
    <property type="match status" value="1"/>
</dbReference>
<dbReference type="Pfam" id="PF00067">
    <property type="entry name" value="p450"/>
    <property type="match status" value="1"/>
</dbReference>
<dbReference type="SUPFAM" id="SSF48264">
    <property type="entry name" value="Cytochrome P450"/>
    <property type="match status" value="1"/>
</dbReference>
<dbReference type="PANTHER" id="PTHR24291:SF50">
    <property type="entry name" value="BIFUNCTIONAL ALBAFLAVENONE MONOOXYGENASE_TERPENE SYNTHASE"/>
    <property type="match status" value="1"/>
</dbReference>
<dbReference type="PANTHER" id="PTHR24291">
    <property type="entry name" value="CYTOCHROME P450 FAMILY 4"/>
    <property type="match status" value="1"/>
</dbReference>
<keyword evidence="4 8" id="KW-0560">Oxidoreductase</keyword>
<comment type="caution">
    <text evidence="9">The sequence shown here is derived from an EMBL/GenBank/DDBJ whole genome shotgun (WGS) entry which is preliminary data.</text>
</comment>
<evidence type="ECO:0000256" key="8">
    <source>
        <dbReference type="RuleBase" id="RU000461"/>
    </source>
</evidence>
<dbReference type="InterPro" id="IPR017972">
    <property type="entry name" value="Cyt_P450_CS"/>
</dbReference>
<dbReference type="InterPro" id="IPR050196">
    <property type="entry name" value="Cytochrome_P450_Monoox"/>
</dbReference>
<evidence type="ECO:0000256" key="6">
    <source>
        <dbReference type="ARBA" id="ARBA00023033"/>
    </source>
</evidence>
<dbReference type="OrthoDB" id="9764248at2"/>
<evidence type="ECO:0000256" key="2">
    <source>
        <dbReference type="ARBA" id="ARBA00022617"/>
    </source>
</evidence>
<keyword evidence="3 7" id="KW-0479">Metal-binding</keyword>
<dbReference type="Proteomes" id="UP000538666">
    <property type="component" value="Unassembled WGS sequence"/>
</dbReference>
<reference evidence="9 10" key="1">
    <citation type="submission" date="2020-08" db="EMBL/GenBank/DDBJ databases">
        <title>Genomic Encyclopedia of Type Strains, Phase IV (KMG-IV): sequencing the most valuable type-strain genomes for metagenomic binning, comparative biology and taxonomic classification.</title>
        <authorList>
            <person name="Goeker M."/>
        </authorList>
    </citation>
    <scope>NUCLEOTIDE SEQUENCE [LARGE SCALE GENOMIC DNA]</scope>
    <source>
        <strain evidence="9 10">DSM 103733</strain>
    </source>
</reference>
<accession>A0A841JYZ5</accession>
<keyword evidence="5 7" id="KW-0408">Iron</keyword>
<name>A0A841JYZ5_9BACT</name>
<comment type="similarity">
    <text evidence="1 8">Belongs to the cytochrome P450 family.</text>
</comment>
<dbReference type="AlphaFoldDB" id="A0A841JYZ5"/>
<dbReference type="EMBL" id="JACHEK010000010">
    <property type="protein sequence ID" value="MBB6146582.1"/>
    <property type="molecule type" value="Genomic_DNA"/>
</dbReference>
<dbReference type="GO" id="GO:0004497">
    <property type="term" value="F:monooxygenase activity"/>
    <property type="evidence" value="ECO:0007669"/>
    <property type="project" value="UniProtKB-KW"/>
</dbReference>
<comment type="cofactor">
    <cofactor evidence="7">
        <name>heme</name>
        <dbReference type="ChEBI" id="CHEBI:30413"/>
    </cofactor>
</comment>
<evidence type="ECO:0000313" key="10">
    <source>
        <dbReference type="Proteomes" id="UP000538666"/>
    </source>
</evidence>
<dbReference type="GO" id="GO:0016705">
    <property type="term" value="F:oxidoreductase activity, acting on paired donors, with incorporation or reduction of molecular oxygen"/>
    <property type="evidence" value="ECO:0007669"/>
    <property type="project" value="InterPro"/>
</dbReference>
<dbReference type="PROSITE" id="PS00086">
    <property type="entry name" value="CYTOCHROME_P450"/>
    <property type="match status" value="1"/>
</dbReference>
<dbReference type="RefSeq" id="WP_050060383.1">
    <property type="nucleotide sequence ID" value="NZ_JACHEK010000010.1"/>
</dbReference>
<dbReference type="InterPro" id="IPR036396">
    <property type="entry name" value="Cyt_P450_sf"/>
</dbReference>
<evidence type="ECO:0000256" key="7">
    <source>
        <dbReference type="PIRSR" id="PIRSR602401-1"/>
    </source>
</evidence>
<protein>
    <submittedName>
        <fullName evidence="9">Cytochrome P450</fullName>
    </submittedName>
</protein>
<dbReference type="GO" id="GO:0020037">
    <property type="term" value="F:heme binding"/>
    <property type="evidence" value="ECO:0007669"/>
    <property type="project" value="InterPro"/>
</dbReference>